<dbReference type="InterPro" id="IPR056328">
    <property type="entry name" value="DSRM_DHX29"/>
</dbReference>
<dbReference type="GO" id="GO:0003724">
    <property type="term" value="F:RNA helicase activity"/>
    <property type="evidence" value="ECO:0007669"/>
    <property type="project" value="UniProtKB-EC"/>
</dbReference>
<dbReference type="STRING" id="84645.A0A498M5L2"/>
<evidence type="ECO:0007829" key="9">
    <source>
        <dbReference type="PeptideAtlas" id="A0A498M5L2"/>
    </source>
</evidence>
<keyword evidence="3 7" id="KW-0347">Helicase</keyword>
<dbReference type="InterPro" id="IPR027417">
    <property type="entry name" value="P-loop_NTPase"/>
</dbReference>
<feature type="region of interest" description="Disordered" evidence="5">
    <location>
        <begin position="123"/>
        <end position="143"/>
    </location>
</feature>
<evidence type="ECO:0000256" key="1">
    <source>
        <dbReference type="ARBA" id="ARBA00012552"/>
    </source>
</evidence>
<feature type="compositionally biased region" description="Basic and acidic residues" evidence="5">
    <location>
        <begin position="129"/>
        <end position="143"/>
    </location>
</feature>
<evidence type="ECO:0000313" key="8">
    <source>
        <dbReference type="Proteomes" id="UP000290572"/>
    </source>
</evidence>
<accession>A0A498M5L2</accession>
<feature type="region of interest" description="Disordered" evidence="5">
    <location>
        <begin position="1"/>
        <end position="34"/>
    </location>
</feature>
<dbReference type="PANTHER" id="PTHR18934:SF264">
    <property type="entry name" value="ATP-DEPENDENT RNA HELICASE DHX29"/>
    <property type="match status" value="1"/>
</dbReference>
<protein>
    <recommendedName>
        <fullName evidence="1">RNA helicase</fullName>
        <ecNumber evidence="1">3.6.4.13</ecNumber>
    </recommendedName>
</protein>
<proteinExistence type="evidence at protein level"/>
<feature type="compositionally biased region" description="Acidic residues" evidence="5">
    <location>
        <begin position="296"/>
        <end position="312"/>
    </location>
</feature>
<feature type="region of interest" description="Disordered" evidence="5">
    <location>
        <begin position="280"/>
        <end position="320"/>
    </location>
</feature>
<dbReference type="Pfam" id="PF24385">
    <property type="entry name" value="DSRM_DHX29"/>
    <property type="match status" value="1"/>
</dbReference>
<dbReference type="Pfam" id="PF00270">
    <property type="entry name" value="DEAD"/>
    <property type="match status" value="1"/>
</dbReference>
<dbReference type="EC" id="3.6.4.13" evidence="1"/>
<dbReference type="PROSITE" id="PS51192">
    <property type="entry name" value="HELICASE_ATP_BIND_1"/>
    <property type="match status" value="1"/>
</dbReference>
<gene>
    <name evidence="7" type="ORF">ROHU_027825</name>
</gene>
<keyword evidence="2" id="KW-0378">Hydrolase</keyword>
<dbReference type="Gene3D" id="3.40.50.300">
    <property type="entry name" value="P-loop containing nucleotide triphosphate hydrolases"/>
    <property type="match status" value="1"/>
</dbReference>
<sequence>MKEWILRYAEQSEDQSSEEDENQDSSVFNPELEEKFDPNDRYLLLTAQLYDAKEMAAESKAKKDKLGQRTAQDRIRVIQQEMKSLESHPMFNSAIKVKDTPKEEKKPVALTDGKEELNFNLFEQADAPPAEKTEKKKKEPKDIRNFDYTSRSWTGKSPKQFLIDWVRKNLPKSPPPSFNKVAVGRYWKCKVRIQRPNDVLEVCPTILTEDGMQAQHLGATLALYSLVKGQSVHQLLPPTYRDVWLEWRDSEQKEEEETRTAINKPRDQFIARLLTRLKQQQTLQPQADPQERLQDAEPEDSWENLDTQEDDEPQRGGGLVAEETSRRLLLKLRSSNLARRLLAEREQLPVFQHRQQVLEALRRHRVLVIAGETGSGKSTQIPQFILEELLANGEAAQPCNVVVTQPRRISAMSLASRVSQELGSEDGPGSKSSLCGYQIRMENRSGESTRLLYCTTGVLLRKLQQDRLLSSLTHIIVDEVHERSVQSDFLLTILKEVVHKRSDLRLILMSATVDCQKFANYFNRCPVVTIPGRTFPVEAR</sequence>
<dbReference type="Proteomes" id="UP000290572">
    <property type="component" value="Unassembled WGS sequence"/>
</dbReference>
<keyword evidence="9" id="KW-1267">Proteomics identification</keyword>
<organism evidence="7 8">
    <name type="scientific">Labeo rohita</name>
    <name type="common">Indian major carp</name>
    <name type="synonym">Cyprinus rohita</name>
    <dbReference type="NCBI Taxonomy" id="84645"/>
    <lineage>
        <taxon>Eukaryota</taxon>
        <taxon>Metazoa</taxon>
        <taxon>Chordata</taxon>
        <taxon>Craniata</taxon>
        <taxon>Vertebrata</taxon>
        <taxon>Euteleostomi</taxon>
        <taxon>Actinopterygii</taxon>
        <taxon>Neopterygii</taxon>
        <taxon>Teleostei</taxon>
        <taxon>Ostariophysi</taxon>
        <taxon>Cypriniformes</taxon>
        <taxon>Cyprinidae</taxon>
        <taxon>Labeoninae</taxon>
        <taxon>Labeonini</taxon>
        <taxon>Labeo</taxon>
    </lineage>
</organism>
<dbReference type="InterPro" id="IPR011545">
    <property type="entry name" value="DEAD/DEAH_box_helicase_dom"/>
</dbReference>
<dbReference type="PANTHER" id="PTHR18934">
    <property type="entry name" value="ATP-DEPENDENT RNA HELICASE"/>
    <property type="match status" value="1"/>
</dbReference>
<dbReference type="GO" id="GO:0003723">
    <property type="term" value="F:RNA binding"/>
    <property type="evidence" value="ECO:0007669"/>
    <property type="project" value="TreeGrafter"/>
</dbReference>
<dbReference type="SMART" id="SM00487">
    <property type="entry name" value="DEXDc"/>
    <property type="match status" value="1"/>
</dbReference>
<evidence type="ECO:0000259" key="6">
    <source>
        <dbReference type="PROSITE" id="PS51192"/>
    </source>
</evidence>
<keyword evidence="3 7" id="KW-0067">ATP-binding</keyword>
<feature type="compositionally biased region" description="Acidic residues" evidence="5">
    <location>
        <begin position="11"/>
        <end position="23"/>
    </location>
</feature>
<dbReference type="GO" id="GO:0016787">
    <property type="term" value="F:hydrolase activity"/>
    <property type="evidence" value="ECO:0007669"/>
    <property type="project" value="UniProtKB-KW"/>
</dbReference>
<dbReference type="InterPro" id="IPR014001">
    <property type="entry name" value="Helicase_ATP-bd"/>
</dbReference>
<evidence type="ECO:0000256" key="5">
    <source>
        <dbReference type="SAM" id="MobiDB-lite"/>
    </source>
</evidence>
<comment type="caution">
    <text evidence="7">The sequence shown here is derived from an EMBL/GenBank/DDBJ whole genome shotgun (WGS) entry which is preliminary data.</text>
</comment>
<evidence type="ECO:0000313" key="7">
    <source>
        <dbReference type="EMBL" id="RXN15861.1"/>
    </source>
</evidence>
<name>A0A498M5L2_LABRO</name>
<dbReference type="AlphaFoldDB" id="A0A498M5L2"/>
<dbReference type="GO" id="GO:0005524">
    <property type="term" value="F:ATP binding"/>
    <property type="evidence" value="ECO:0007669"/>
    <property type="project" value="InterPro"/>
</dbReference>
<comment type="catalytic activity">
    <reaction evidence="4">
        <text>ATP + H2O = ADP + phosphate + H(+)</text>
        <dbReference type="Rhea" id="RHEA:13065"/>
        <dbReference type="ChEBI" id="CHEBI:15377"/>
        <dbReference type="ChEBI" id="CHEBI:15378"/>
        <dbReference type="ChEBI" id="CHEBI:30616"/>
        <dbReference type="ChEBI" id="CHEBI:43474"/>
        <dbReference type="ChEBI" id="CHEBI:456216"/>
        <dbReference type="EC" id="3.6.4.13"/>
    </reaction>
</comment>
<dbReference type="FunFam" id="3.40.50.300:FF:000500">
    <property type="entry name" value="ATP-dependent RNA helicase DHX29"/>
    <property type="match status" value="1"/>
</dbReference>
<evidence type="ECO:0000256" key="3">
    <source>
        <dbReference type="ARBA" id="ARBA00022806"/>
    </source>
</evidence>
<feature type="domain" description="Helicase ATP-binding" evidence="6">
    <location>
        <begin position="358"/>
        <end position="531"/>
    </location>
</feature>
<evidence type="ECO:0000256" key="4">
    <source>
        <dbReference type="ARBA" id="ARBA00047984"/>
    </source>
</evidence>
<reference evidence="7 8" key="1">
    <citation type="submission" date="2018-03" db="EMBL/GenBank/DDBJ databases">
        <title>Draft genome sequence of Rohu Carp (Labeo rohita).</title>
        <authorList>
            <person name="Das P."/>
            <person name="Kushwaha B."/>
            <person name="Joshi C.G."/>
            <person name="Kumar D."/>
            <person name="Nagpure N.S."/>
            <person name="Sahoo L."/>
            <person name="Das S.P."/>
            <person name="Bit A."/>
            <person name="Patnaik S."/>
            <person name="Meher P.K."/>
            <person name="Jayasankar P."/>
            <person name="Koringa P.G."/>
            <person name="Patel N.V."/>
            <person name="Hinsu A.T."/>
            <person name="Kumar R."/>
            <person name="Pandey M."/>
            <person name="Agarwal S."/>
            <person name="Srivastava S."/>
            <person name="Singh M."/>
            <person name="Iquebal M.A."/>
            <person name="Jaiswal S."/>
            <person name="Angadi U.B."/>
            <person name="Kumar N."/>
            <person name="Raza M."/>
            <person name="Shah T.M."/>
            <person name="Rai A."/>
            <person name="Jena J.K."/>
        </authorList>
    </citation>
    <scope>NUCLEOTIDE SEQUENCE [LARGE SCALE GENOMIC DNA]</scope>
    <source>
        <strain evidence="7">DASCIFA01</strain>
        <tissue evidence="7">Testis</tissue>
    </source>
</reference>
<evidence type="ECO:0000256" key="2">
    <source>
        <dbReference type="ARBA" id="ARBA00022801"/>
    </source>
</evidence>
<dbReference type="SUPFAM" id="SSF52540">
    <property type="entry name" value="P-loop containing nucleoside triphosphate hydrolases"/>
    <property type="match status" value="1"/>
</dbReference>
<dbReference type="EMBL" id="QBIY01012823">
    <property type="protein sequence ID" value="RXN15861.1"/>
    <property type="molecule type" value="Genomic_DNA"/>
</dbReference>
<keyword evidence="8" id="KW-1185">Reference proteome</keyword>
<keyword evidence="3 7" id="KW-0547">Nucleotide-binding</keyword>